<dbReference type="PROSITE" id="PS51371">
    <property type="entry name" value="CBS"/>
    <property type="match status" value="2"/>
</dbReference>
<keyword evidence="2" id="KW-1003">Cell membrane</keyword>
<evidence type="ECO:0000313" key="13">
    <source>
        <dbReference type="Proteomes" id="UP001168620"/>
    </source>
</evidence>
<keyword evidence="4" id="KW-0677">Repeat</keyword>
<evidence type="ECO:0000259" key="11">
    <source>
        <dbReference type="PROSITE" id="PS51846"/>
    </source>
</evidence>
<evidence type="ECO:0000256" key="4">
    <source>
        <dbReference type="ARBA" id="ARBA00022737"/>
    </source>
</evidence>
<organism evidence="12 13">
    <name type="scientific">Nocardioides oceani</name>
    <dbReference type="NCBI Taxonomy" id="3058369"/>
    <lineage>
        <taxon>Bacteria</taxon>
        <taxon>Bacillati</taxon>
        <taxon>Actinomycetota</taxon>
        <taxon>Actinomycetes</taxon>
        <taxon>Propionibacteriales</taxon>
        <taxon>Nocardioidaceae</taxon>
        <taxon>Nocardioides</taxon>
    </lineage>
</organism>
<feature type="domain" description="CBS" evidence="10">
    <location>
        <begin position="222"/>
        <end position="281"/>
    </location>
</feature>
<comment type="subcellular location">
    <subcellularLocation>
        <location evidence="1">Cell membrane</location>
        <topology evidence="1">Multi-pass membrane protein</topology>
    </subcellularLocation>
</comment>
<dbReference type="PROSITE" id="PS51846">
    <property type="entry name" value="CNNM"/>
    <property type="match status" value="1"/>
</dbReference>
<dbReference type="InterPro" id="IPR002550">
    <property type="entry name" value="CNNM"/>
</dbReference>
<feature type="domain" description="CNNM transmembrane" evidence="11">
    <location>
        <begin position="1"/>
        <end position="202"/>
    </location>
</feature>
<evidence type="ECO:0000313" key="12">
    <source>
        <dbReference type="EMBL" id="MDN4175732.1"/>
    </source>
</evidence>
<dbReference type="Pfam" id="PF01595">
    <property type="entry name" value="CNNM"/>
    <property type="match status" value="1"/>
</dbReference>
<dbReference type="Proteomes" id="UP001168620">
    <property type="component" value="Unassembled WGS sequence"/>
</dbReference>
<feature type="transmembrane region" description="Helical" evidence="9">
    <location>
        <begin position="99"/>
        <end position="119"/>
    </location>
</feature>
<keyword evidence="13" id="KW-1185">Reference proteome</keyword>
<dbReference type="EMBL" id="JAUHJQ010000021">
    <property type="protein sequence ID" value="MDN4175732.1"/>
    <property type="molecule type" value="Genomic_DNA"/>
</dbReference>
<sequence length="356" mass="37753">MSDLAGVALVVVLLAANAFFVGAEFALVSARRSQVEPHAQAGSRMARTTLRAMEQVSLMMAGAQLGITICSLALGAVGEPAIAHLIEPGIHALGVPDSFLHPIAFVIALTLVTYLHVVLGEMVPKNIAIAGPERAAMVLGPPMLGVVTVLKPLIVVLNAAANAVLRLLRVEPKDELTSAFTREEVAALVEESRGEGLLEADEYDRLAGALGFTEKTVAAVLMPTESLSVVRRGSTAADVEALCAATGYSRFPVAGADGDLVGYLHIKDVLEPDEERRERPVDDKWVRPFAPVTADESLHDALETLQRRGAHMARVVDQEGTTLGLATLEDVLEELVGEIRDAAHHEDPLPNPTTAT</sequence>
<evidence type="ECO:0000256" key="3">
    <source>
        <dbReference type="ARBA" id="ARBA00022692"/>
    </source>
</evidence>
<evidence type="ECO:0000256" key="9">
    <source>
        <dbReference type="SAM" id="Phobius"/>
    </source>
</evidence>
<evidence type="ECO:0000256" key="1">
    <source>
        <dbReference type="ARBA" id="ARBA00004651"/>
    </source>
</evidence>
<dbReference type="PANTHER" id="PTHR43099">
    <property type="entry name" value="UPF0053 PROTEIN YRKA"/>
    <property type="match status" value="1"/>
</dbReference>
<dbReference type="RefSeq" id="WP_300955142.1">
    <property type="nucleotide sequence ID" value="NZ_JAUHJQ010000021.1"/>
</dbReference>
<dbReference type="SUPFAM" id="SSF54631">
    <property type="entry name" value="CBS-domain pair"/>
    <property type="match status" value="1"/>
</dbReference>
<dbReference type="CDD" id="cd04590">
    <property type="entry name" value="CBS_pair_CorC_HlyC_assoc"/>
    <property type="match status" value="1"/>
</dbReference>
<reference evidence="12" key="1">
    <citation type="submission" date="2023-06" db="EMBL/GenBank/DDBJ databases">
        <title>Draft genome sequence of Nocardioides sp. SOB77.</title>
        <authorList>
            <person name="Zhang G."/>
        </authorList>
    </citation>
    <scope>NUCLEOTIDE SEQUENCE</scope>
    <source>
        <strain evidence="12">SOB77</strain>
    </source>
</reference>
<protein>
    <submittedName>
        <fullName evidence="12">Hemolysin family protein</fullName>
    </submittedName>
</protein>
<name>A0ABT8FM41_9ACTN</name>
<gene>
    <name evidence="12" type="ORF">QWY28_22415</name>
</gene>
<dbReference type="Gene3D" id="3.10.580.10">
    <property type="entry name" value="CBS-domain"/>
    <property type="match status" value="1"/>
</dbReference>
<evidence type="ECO:0000256" key="6">
    <source>
        <dbReference type="ARBA" id="ARBA00023136"/>
    </source>
</evidence>
<evidence type="ECO:0000256" key="5">
    <source>
        <dbReference type="ARBA" id="ARBA00022989"/>
    </source>
</evidence>
<comment type="caution">
    <text evidence="12">The sequence shown here is derived from an EMBL/GenBank/DDBJ whole genome shotgun (WGS) entry which is preliminary data.</text>
</comment>
<keyword evidence="6 8" id="KW-0472">Membrane</keyword>
<dbReference type="InterPro" id="IPR044751">
    <property type="entry name" value="Ion_transp-like_CBS"/>
</dbReference>
<dbReference type="InterPro" id="IPR046342">
    <property type="entry name" value="CBS_dom_sf"/>
</dbReference>
<dbReference type="Pfam" id="PF00571">
    <property type="entry name" value="CBS"/>
    <property type="match status" value="2"/>
</dbReference>
<evidence type="ECO:0000256" key="8">
    <source>
        <dbReference type="PROSITE-ProRule" id="PRU01193"/>
    </source>
</evidence>
<keyword evidence="7" id="KW-0129">CBS domain</keyword>
<dbReference type="InterPro" id="IPR000644">
    <property type="entry name" value="CBS_dom"/>
</dbReference>
<feature type="domain" description="CBS" evidence="10">
    <location>
        <begin position="285"/>
        <end position="342"/>
    </location>
</feature>
<keyword evidence="5 8" id="KW-1133">Transmembrane helix</keyword>
<dbReference type="InterPro" id="IPR051676">
    <property type="entry name" value="UPF0053_domain"/>
</dbReference>
<evidence type="ECO:0000259" key="10">
    <source>
        <dbReference type="PROSITE" id="PS51371"/>
    </source>
</evidence>
<evidence type="ECO:0000256" key="7">
    <source>
        <dbReference type="PROSITE-ProRule" id="PRU00703"/>
    </source>
</evidence>
<keyword evidence="3 8" id="KW-0812">Transmembrane</keyword>
<evidence type="ECO:0000256" key="2">
    <source>
        <dbReference type="ARBA" id="ARBA00022475"/>
    </source>
</evidence>
<proteinExistence type="predicted"/>
<dbReference type="PANTHER" id="PTHR43099:SF5">
    <property type="entry name" value="HLYC_CORC FAMILY TRANSPORTER"/>
    <property type="match status" value="1"/>
</dbReference>
<feature type="transmembrane region" description="Helical" evidence="9">
    <location>
        <begin position="57"/>
        <end position="78"/>
    </location>
</feature>
<accession>A0ABT8FM41</accession>